<evidence type="ECO:0000313" key="9">
    <source>
        <dbReference type="Proteomes" id="UP001165269"/>
    </source>
</evidence>
<dbReference type="PROSITE" id="PS51257">
    <property type="entry name" value="PROKAR_LIPOPROTEIN"/>
    <property type="match status" value="1"/>
</dbReference>
<dbReference type="InterPro" id="IPR036249">
    <property type="entry name" value="Thioredoxin-like_sf"/>
</dbReference>
<keyword evidence="2" id="KW-0201">Cytochrome c-type biogenesis</keyword>
<dbReference type="PANTHER" id="PTHR42852:SF6">
    <property type="entry name" value="THIOL:DISULFIDE INTERCHANGE PROTEIN DSBE"/>
    <property type="match status" value="1"/>
</dbReference>
<dbReference type="InterPro" id="IPR050553">
    <property type="entry name" value="Thioredoxin_ResA/DsbE_sf"/>
</dbReference>
<keyword evidence="3" id="KW-0735">Signal-anchor</keyword>
<evidence type="ECO:0000256" key="1">
    <source>
        <dbReference type="ARBA" id="ARBA00004196"/>
    </source>
</evidence>
<dbReference type="PANTHER" id="PTHR42852">
    <property type="entry name" value="THIOL:DISULFIDE INTERCHANGE PROTEIN DSBE"/>
    <property type="match status" value="1"/>
</dbReference>
<proteinExistence type="predicted"/>
<name>A0ABS9Y0F9_9ACTN</name>
<evidence type="ECO:0000313" key="8">
    <source>
        <dbReference type="EMBL" id="MCI3269935.1"/>
    </source>
</evidence>
<reference evidence="8" key="1">
    <citation type="submission" date="2022-03" db="EMBL/GenBank/DDBJ databases">
        <title>Streptomyces 7R015 and 7R016 isolated from Barleria lupulina in Thailand.</title>
        <authorList>
            <person name="Kanchanasin P."/>
            <person name="Phongsopitanun W."/>
            <person name="Tanasupawat S."/>
        </authorList>
    </citation>
    <scope>NUCLEOTIDE SEQUENCE</scope>
    <source>
        <strain evidence="8">7R015</strain>
    </source>
</reference>
<evidence type="ECO:0000256" key="2">
    <source>
        <dbReference type="ARBA" id="ARBA00022748"/>
    </source>
</evidence>
<dbReference type="Proteomes" id="UP001165269">
    <property type="component" value="Unassembled WGS sequence"/>
</dbReference>
<feature type="region of interest" description="Disordered" evidence="6">
    <location>
        <begin position="22"/>
        <end position="45"/>
    </location>
</feature>
<gene>
    <name evidence="8" type="ORF">MQP27_02265</name>
</gene>
<dbReference type="RefSeq" id="WP_242760244.1">
    <property type="nucleotide sequence ID" value="NZ_JALDAY010000001.1"/>
</dbReference>
<dbReference type="PROSITE" id="PS51352">
    <property type="entry name" value="THIOREDOXIN_2"/>
    <property type="match status" value="1"/>
</dbReference>
<keyword evidence="3" id="KW-0812">Transmembrane</keyword>
<dbReference type="EMBL" id="JALDAY010000001">
    <property type="protein sequence ID" value="MCI3269935.1"/>
    <property type="molecule type" value="Genomic_DNA"/>
</dbReference>
<feature type="domain" description="Thioredoxin" evidence="7">
    <location>
        <begin position="40"/>
        <end position="182"/>
    </location>
</feature>
<evidence type="ECO:0000259" key="7">
    <source>
        <dbReference type="PROSITE" id="PS51352"/>
    </source>
</evidence>
<dbReference type="Pfam" id="PF00578">
    <property type="entry name" value="AhpC-TSA"/>
    <property type="match status" value="1"/>
</dbReference>
<sequence length="182" mass="19359">MIRGVCATVAVAVAVLTGCSTPTPIGDTSPGDPLSRTYAEGKRPAVPDLAGTSLEGKTVRLSDYRGKVVVLNAWASWCPPCRVESPQLKDLQEKWGARGVQVLGLNNDGSRTDGLAFQRQHALGYPSLHDPSGKQLLRLPHGLVNTRALPFTIVVDPTGKAAATRMGQVTEAELTKLVRPLL</sequence>
<keyword evidence="5" id="KW-0676">Redox-active center</keyword>
<dbReference type="InterPro" id="IPR013766">
    <property type="entry name" value="Thioredoxin_domain"/>
</dbReference>
<evidence type="ECO:0000256" key="5">
    <source>
        <dbReference type="ARBA" id="ARBA00023284"/>
    </source>
</evidence>
<keyword evidence="9" id="KW-1185">Reference proteome</keyword>
<evidence type="ECO:0000256" key="6">
    <source>
        <dbReference type="SAM" id="MobiDB-lite"/>
    </source>
</evidence>
<protein>
    <submittedName>
        <fullName evidence="8">TlpA family protein disulfide reductase</fullName>
    </submittedName>
</protein>
<dbReference type="InterPro" id="IPR000866">
    <property type="entry name" value="AhpC/TSA"/>
</dbReference>
<dbReference type="SUPFAM" id="SSF52833">
    <property type="entry name" value="Thioredoxin-like"/>
    <property type="match status" value="1"/>
</dbReference>
<comment type="subcellular location">
    <subcellularLocation>
        <location evidence="1">Cell envelope</location>
    </subcellularLocation>
</comment>
<comment type="caution">
    <text evidence="8">The sequence shown here is derived from an EMBL/GenBank/DDBJ whole genome shotgun (WGS) entry which is preliminary data.</text>
</comment>
<evidence type="ECO:0000256" key="3">
    <source>
        <dbReference type="ARBA" id="ARBA00022968"/>
    </source>
</evidence>
<keyword evidence="4" id="KW-1015">Disulfide bond</keyword>
<dbReference type="Gene3D" id="3.40.30.10">
    <property type="entry name" value="Glutaredoxin"/>
    <property type="match status" value="1"/>
</dbReference>
<organism evidence="8 9">
    <name type="scientific">Streptomyces cylindrosporus</name>
    <dbReference type="NCBI Taxonomy" id="2927583"/>
    <lineage>
        <taxon>Bacteria</taxon>
        <taxon>Bacillati</taxon>
        <taxon>Actinomycetota</taxon>
        <taxon>Actinomycetes</taxon>
        <taxon>Kitasatosporales</taxon>
        <taxon>Streptomycetaceae</taxon>
        <taxon>Streptomyces</taxon>
    </lineage>
</organism>
<evidence type="ECO:0000256" key="4">
    <source>
        <dbReference type="ARBA" id="ARBA00023157"/>
    </source>
</evidence>
<dbReference type="CDD" id="cd02966">
    <property type="entry name" value="TlpA_like_family"/>
    <property type="match status" value="1"/>
</dbReference>
<accession>A0ABS9Y0F9</accession>